<protein>
    <submittedName>
        <fullName evidence="3">Cell polarity determinant GTPase MglA</fullName>
    </submittedName>
</protein>
<reference evidence="3" key="1">
    <citation type="submission" date="2020-10" db="EMBL/GenBank/DDBJ databases">
        <title>Taxonomic study of unclassified bacteria belonging to the class Ktedonobacteria.</title>
        <authorList>
            <person name="Yabe S."/>
            <person name="Wang C.M."/>
            <person name="Zheng Y."/>
            <person name="Sakai Y."/>
            <person name="Cavaletti L."/>
            <person name="Monciardini P."/>
            <person name="Donadio S."/>
        </authorList>
    </citation>
    <scope>NUCLEOTIDE SEQUENCE</scope>
    <source>
        <strain evidence="3">ID150040</strain>
    </source>
</reference>
<organism evidence="3 4">
    <name type="scientific">Reticulibacter mediterranei</name>
    <dbReference type="NCBI Taxonomy" id="2778369"/>
    <lineage>
        <taxon>Bacteria</taxon>
        <taxon>Bacillati</taxon>
        <taxon>Chloroflexota</taxon>
        <taxon>Ktedonobacteria</taxon>
        <taxon>Ktedonobacterales</taxon>
        <taxon>Reticulibacteraceae</taxon>
        <taxon>Reticulibacter</taxon>
    </lineage>
</organism>
<keyword evidence="4" id="KW-1185">Reference proteome</keyword>
<keyword evidence="2" id="KW-0342">GTP-binding</keyword>
<dbReference type="AlphaFoldDB" id="A0A8J3IYF4"/>
<dbReference type="InterPro" id="IPR027417">
    <property type="entry name" value="P-loop_NTPase"/>
</dbReference>
<dbReference type="RefSeq" id="WP_220210794.1">
    <property type="nucleotide sequence ID" value="NZ_BNJK01000002.1"/>
</dbReference>
<name>A0A8J3IYF4_9CHLR</name>
<dbReference type="GO" id="GO:0005525">
    <property type="term" value="F:GTP binding"/>
    <property type="evidence" value="ECO:0007669"/>
    <property type="project" value="UniProtKB-KW"/>
</dbReference>
<dbReference type="Proteomes" id="UP000597444">
    <property type="component" value="Unassembled WGS sequence"/>
</dbReference>
<evidence type="ECO:0000256" key="2">
    <source>
        <dbReference type="ARBA" id="ARBA00023134"/>
    </source>
</evidence>
<dbReference type="Pfam" id="PF00025">
    <property type="entry name" value="Arf"/>
    <property type="match status" value="1"/>
</dbReference>
<keyword evidence="1" id="KW-0547">Nucleotide-binding</keyword>
<dbReference type="InterPro" id="IPR006689">
    <property type="entry name" value="Small_GTPase_ARF/SAR"/>
</dbReference>
<sequence length="199" mass="22796">MIHIAKREITCRILYYGIFGCGRMSNLRYLHHAINPRAVGERTPLDKETEPAYIDWVEFDLGKVHDFTLRFQFYQMVGPLIFDLKNQIPLLKRTDGVIFVADSQASKLQENIVCWNDLQELLRAAEKEPADVVDVMQWNKRDLPDVLPVSALEEALNPYQVPGYEAVAVTGKGVIECARVSINTTLRRLFLEKKDDSES</sequence>
<dbReference type="GO" id="GO:0003924">
    <property type="term" value="F:GTPase activity"/>
    <property type="evidence" value="ECO:0007669"/>
    <property type="project" value="InterPro"/>
</dbReference>
<evidence type="ECO:0000313" key="3">
    <source>
        <dbReference type="EMBL" id="GHP00235.1"/>
    </source>
</evidence>
<proteinExistence type="predicted"/>
<evidence type="ECO:0000256" key="1">
    <source>
        <dbReference type="ARBA" id="ARBA00022741"/>
    </source>
</evidence>
<comment type="caution">
    <text evidence="3">The sequence shown here is derived from an EMBL/GenBank/DDBJ whole genome shotgun (WGS) entry which is preliminary data.</text>
</comment>
<accession>A0A8J3IYF4</accession>
<dbReference type="SUPFAM" id="SSF52540">
    <property type="entry name" value="P-loop containing nucleoside triphosphate hydrolases"/>
    <property type="match status" value="1"/>
</dbReference>
<gene>
    <name evidence="3" type="primary">mglA</name>
    <name evidence="3" type="ORF">KSF_102820</name>
</gene>
<dbReference type="Gene3D" id="3.40.50.300">
    <property type="entry name" value="P-loop containing nucleotide triphosphate hydrolases"/>
    <property type="match status" value="1"/>
</dbReference>
<evidence type="ECO:0000313" key="4">
    <source>
        <dbReference type="Proteomes" id="UP000597444"/>
    </source>
</evidence>
<dbReference type="EMBL" id="BNJK01000002">
    <property type="protein sequence ID" value="GHP00235.1"/>
    <property type="molecule type" value="Genomic_DNA"/>
</dbReference>